<sequence>MQPPQELTQRLSFFLDRQLVAQPLAFEDASNWRWKSESLSPEMIRMARTDRRDPFWHGLDSLFGFDRWQHAENLTRLAGSLPPRLPLLPLPMTWLGRLQEAPIWSLPWRSGRTATMNGRLATLLGEQLGRLHAEPVSGWGHPLSEVRSLESWPQQLAQYLERHLPASVRRELPERVPIPERAVWCLPDLRADQFIEAATDWCWTDWEALVWAPLELDWTLIELLLNENGQQQAFMARYWHFGEPVSIAAHRSSCRALLWSFNCFGPCDWEAVRDAPRWLGYNG</sequence>
<protein>
    <submittedName>
        <fullName evidence="1">Uncharacterized protein</fullName>
    </submittedName>
</protein>
<gene>
    <name evidence="1" type="ORF">ACFFHW_10260</name>
</gene>
<accession>A0ABV6G4L3</accession>
<evidence type="ECO:0000313" key="2">
    <source>
        <dbReference type="Proteomes" id="UP001589814"/>
    </source>
</evidence>
<comment type="caution">
    <text evidence="1">The sequence shown here is derived from an EMBL/GenBank/DDBJ whole genome shotgun (WGS) entry which is preliminary data.</text>
</comment>
<keyword evidence="2" id="KW-1185">Reference proteome</keyword>
<organism evidence="1 2">
    <name type="scientific">Kushneria aurantia</name>
    <dbReference type="NCBI Taxonomy" id="504092"/>
    <lineage>
        <taxon>Bacteria</taxon>
        <taxon>Pseudomonadati</taxon>
        <taxon>Pseudomonadota</taxon>
        <taxon>Gammaproteobacteria</taxon>
        <taxon>Oceanospirillales</taxon>
        <taxon>Halomonadaceae</taxon>
        <taxon>Kushneria</taxon>
    </lineage>
</organism>
<name>A0ABV6G4L3_9GAMM</name>
<dbReference type="Proteomes" id="UP001589814">
    <property type="component" value="Unassembled WGS sequence"/>
</dbReference>
<dbReference type="EMBL" id="JBHLVX010000042">
    <property type="protein sequence ID" value="MFC0268356.1"/>
    <property type="molecule type" value="Genomic_DNA"/>
</dbReference>
<proteinExistence type="predicted"/>
<evidence type="ECO:0000313" key="1">
    <source>
        <dbReference type="EMBL" id="MFC0268356.1"/>
    </source>
</evidence>
<dbReference type="InterPro" id="IPR011009">
    <property type="entry name" value="Kinase-like_dom_sf"/>
</dbReference>
<dbReference type="RefSeq" id="WP_019950226.1">
    <property type="nucleotide sequence ID" value="NZ_JBHLVX010000042.1"/>
</dbReference>
<reference evidence="1 2" key="1">
    <citation type="submission" date="2024-09" db="EMBL/GenBank/DDBJ databases">
        <authorList>
            <person name="Sun Q."/>
            <person name="Mori K."/>
        </authorList>
    </citation>
    <scope>NUCLEOTIDE SEQUENCE [LARGE SCALE GENOMIC DNA]</scope>
    <source>
        <strain evidence="1 2">CCM 7415</strain>
    </source>
</reference>
<dbReference type="SUPFAM" id="SSF56112">
    <property type="entry name" value="Protein kinase-like (PK-like)"/>
    <property type="match status" value="1"/>
</dbReference>